<organism evidence="1 2">
    <name type="scientific">Paralvinella palmiformis</name>
    <dbReference type="NCBI Taxonomy" id="53620"/>
    <lineage>
        <taxon>Eukaryota</taxon>
        <taxon>Metazoa</taxon>
        <taxon>Spiralia</taxon>
        <taxon>Lophotrochozoa</taxon>
        <taxon>Annelida</taxon>
        <taxon>Polychaeta</taxon>
        <taxon>Sedentaria</taxon>
        <taxon>Canalipalpata</taxon>
        <taxon>Terebellida</taxon>
        <taxon>Terebelliformia</taxon>
        <taxon>Alvinellidae</taxon>
        <taxon>Paralvinella</taxon>
    </lineage>
</organism>
<proteinExistence type="predicted"/>
<dbReference type="Proteomes" id="UP001208570">
    <property type="component" value="Unassembled WGS sequence"/>
</dbReference>
<keyword evidence="2" id="KW-1185">Reference proteome</keyword>
<comment type="caution">
    <text evidence="1">The sequence shown here is derived from an EMBL/GenBank/DDBJ whole genome shotgun (WGS) entry which is preliminary data.</text>
</comment>
<protein>
    <submittedName>
        <fullName evidence="1">Uncharacterized protein</fullName>
    </submittedName>
</protein>
<dbReference type="SUPFAM" id="SSF47391">
    <property type="entry name" value="Dimerization-anchoring domain of cAMP-dependent PK regulatory subunit"/>
    <property type="match status" value="1"/>
</dbReference>
<gene>
    <name evidence="1" type="ORF">LSH36_1001g00024</name>
</gene>
<dbReference type="CDD" id="cd22961">
    <property type="entry name" value="DD_TEX55-like"/>
    <property type="match status" value="1"/>
</dbReference>
<reference evidence="1" key="1">
    <citation type="journal article" date="2023" name="Mol. Biol. Evol.">
        <title>Third-Generation Sequencing Reveals the Adaptive Role of the Epigenome in Three Deep-Sea Polychaetes.</title>
        <authorList>
            <person name="Perez M."/>
            <person name="Aroh O."/>
            <person name="Sun Y."/>
            <person name="Lan Y."/>
            <person name="Juniper S.K."/>
            <person name="Young C.R."/>
            <person name="Angers B."/>
            <person name="Qian P.Y."/>
        </authorList>
    </citation>
    <scope>NUCLEOTIDE SEQUENCE</scope>
    <source>
        <strain evidence="1">P08H-3</strain>
    </source>
</reference>
<name>A0AAD9IW70_9ANNE</name>
<evidence type="ECO:0000313" key="2">
    <source>
        <dbReference type="Proteomes" id="UP001208570"/>
    </source>
</evidence>
<accession>A0AAD9IW70</accession>
<sequence>MSRKPAEEAPSQTTVGPLTQLYSARAYLEESKIPDMFRSLLAGLMIQRPSEPYRYLDSKLEELKVRGMENVDWESFVYDLHPSRDPLHCKLVKDGKSTEKNSELPPFVDYEPKLFQLTEPTN</sequence>
<evidence type="ECO:0000313" key="1">
    <source>
        <dbReference type="EMBL" id="KAK2142062.1"/>
    </source>
</evidence>
<dbReference type="EMBL" id="JAODUP010001001">
    <property type="protein sequence ID" value="KAK2142062.1"/>
    <property type="molecule type" value="Genomic_DNA"/>
</dbReference>
<dbReference type="AlphaFoldDB" id="A0AAD9IW70"/>